<gene>
    <name evidence="7" type="ORF">H6G24_06775</name>
</gene>
<dbReference type="InterPro" id="IPR015892">
    <property type="entry name" value="Carbonic_anhydrase_CS"/>
</dbReference>
<name>A0ABR8A6E0_9CYAN</name>
<sequence length="233" mass="25174">MERRDFLKWGATGVFGLTLSTSDLIWHLKQAQAAELHPESPPSLTPDAALQKLLEGNQRFVQHQPQYPDQSAARLLEVAQAQHPFATILSCADSRVAPEILFDQGIGDIFDVRIAGNIATPEARGSIEYAVSLLGSPLLMVLGHERCGAVTAAVQNETLLGDISTFVKAIKPAAAKVKDQPGDAVDNAVVANVQYQIERLKRSPLLSDRLNSGKLKIVGGRYDLDTGKVTIIT</sequence>
<dbReference type="RefSeq" id="WP_190539217.1">
    <property type="nucleotide sequence ID" value="NZ_CAWPNO010000117.1"/>
</dbReference>
<comment type="caution">
    <text evidence="7">The sequence shown here is derived from an EMBL/GenBank/DDBJ whole genome shotgun (WGS) entry which is preliminary data.</text>
</comment>
<evidence type="ECO:0000313" key="7">
    <source>
        <dbReference type="EMBL" id="MBD2195199.1"/>
    </source>
</evidence>
<accession>A0ABR8A6E0</accession>
<dbReference type="InterPro" id="IPR036874">
    <property type="entry name" value="Carbonic_anhydrase_sf"/>
</dbReference>
<reference evidence="7 8" key="1">
    <citation type="journal article" date="2020" name="ISME J.">
        <title>Comparative genomics reveals insights into cyanobacterial evolution and habitat adaptation.</title>
        <authorList>
            <person name="Chen M.Y."/>
            <person name="Teng W.K."/>
            <person name="Zhao L."/>
            <person name="Hu C.X."/>
            <person name="Zhou Y.K."/>
            <person name="Han B.P."/>
            <person name="Song L.R."/>
            <person name="Shu W.S."/>
        </authorList>
    </citation>
    <scope>NUCLEOTIDE SEQUENCE [LARGE SCALE GENOMIC DNA]</scope>
    <source>
        <strain evidence="7 8">FACHB-288</strain>
    </source>
</reference>
<keyword evidence="4 6" id="KW-0456">Lyase</keyword>
<keyword evidence="3 6" id="KW-0862">Zinc</keyword>
<evidence type="ECO:0000256" key="5">
    <source>
        <dbReference type="ARBA" id="ARBA00048348"/>
    </source>
</evidence>
<dbReference type="InterPro" id="IPR001765">
    <property type="entry name" value="Carbonic_anhydrase"/>
</dbReference>
<dbReference type="CDD" id="cd03378">
    <property type="entry name" value="beta_CA_cladeC"/>
    <property type="match status" value="1"/>
</dbReference>
<dbReference type="EMBL" id="JACJQH010000008">
    <property type="protein sequence ID" value="MBD2195199.1"/>
    <property type="molecule type" value="Genomic_DNA"/>
</dbReference>
<dbReference type="PROSITE" id="PS00704">
    <property type="entry name" value="PROK_CO2_ANHYDRASE_1"/>
    <property type="match status" value="1"/>
</dbReference>
<comment type="function">
    <text evidence="6">Reversible hydration of carbon dioxide.</text>
</comment>
<dbReference type="Proteomes" id="UP000658514">
    <property type="component" value="Unassembled WGS sequence"/>
</dbReference>
<dbReference type="Gene3D" id="3.40.1050.10">
    <property type="entry name" value="Carbonic anhydrase"/>
    <property type="match status" value="1"/>
</dbReference>
<dbReference type="PANTHER" id="PTHR11002:SF79">
    <property type="entry name" value="CARBONIC ANHYDRASE 2"/>
    <property type="match status" value="1"/>
</dbReference>
<dbReference type="PROSITE" id="PS00705">
    <property type="entry name" value="PROK_CO2_ANHYDRASE_2"/>
    <property type="match status" value="1"/>
</dbReference>
<evidence type="ECO:0000256" key="3">
    <source>
        <dbReference type="ARBA" id="ARBA00022833"/>
    </source>
</evidence>
<comment type="catalytic activity">
    <reaction evidence="5 6">
        <text>hydrogencarbonate + H(+) = CO2 + H2O</text>
        <dbReference type="Rhea" id="RHEA:10748"/>
        <dbReference type="ChEBI" id="CHEBI:15377"/>
        <dbReference type="ChEBI" id="CHEBI:15378"/>
        <dbReference type="ChEBI" id="CHEBI:16526"/>
        <dbReference type="ChEBI" id="CHEBI:17544"/>
        <dbReference type="EC" id="4.2.1.1"/>
    </reaction>
</comment>
<dbReference type="EC" id="4.2.1.1" evidence="2 6"/>
<evidence type="ECO:0000256" key="1">
    <source>
        <dbReference type="ARBA" id="ARBA00006217"/>
    </source>
</evidence>
<dbReference type="Pfam" id="PF00484">
    <property type="entry name" value="Pro_CA"/>
    <property type="match status" value="1"/>
</dbReference>
<evidence type="ECO:0000256" key="2">
    <source>
        <dbReference type="ARBA" id="ARBA00012925"/>
    </source>
</evidence>
<evidence type="ECO:0000313" key="8">
    <source>
        <dbReference type="Proteomes" id="UP000658514"/>
    </source>
</evidence>
<proteinExistence type="inferred from homology"/>
<dbReference type="SMART" id="SM00947">
    <property type="entry name" value="Pro_CA"/>
    <property type="match status" value="1"/>
</dbReference>
<evidence type="ECO:0000256" key="4">
    <source>
        <dbReference type="ARBA" id="ARBA00023239"/>
    </source>
</evidence>
<evidence type="ECO:0000256" key="6">
    <source>
        <dbReference type="RuleBase" id="RU003956"/>
    </source>
</evidence>
<keyword evidence="8" id="KW-1185">Reference proteome</keyword>
<organism evidence="7 8">
    <name type="scientific">Calothrix parietina FACHB-288</name>
    <dbReference type="NCBI Taxonomy" id="2692896"/>
    <lineage>
        <taxon>Bacteria</taxon>
        <taxon>Bacillati</taxon>
        <taxon>Cyanobacteriota</taxon>
        <taxon>Cyanophyceae</taxon>
        <taxon>Nostocales</taxon>
        <taxon>Calotrichaceae</taxon>
        <taxon>Calothrix</taxon>
    </lineage>
</organism>
<protein>
    <recommendedName>
        <fullName evidence="2 6">Carbonic anhydrase</fullName>
        <ecNumber evidence="2 6">4.2.1.1</ecNumber>
    </recommendedName>
    <alternativeName>
        <fullName evidence="6">Carbonate dehydratase</fullName>
    </alternativeName>
</protein>
<comment type="similarity">
    <text evidence="1 6">Belongs to the beta-class carbonic anhydrase family.</text>
</comment>
<dbReference type="SUPFAM" id="SSF53056">
    <property type="entry name" value="beta-carbonic anhydrase, cab"/>
    <property type="match status" value="1"/>
</dbReference>
<dbReference type="PANTHER" id="PTHR11002">
    <property type="entry name" value="CARBONIC ANHYDRASE"/>
    <property type="match status" value="1"/>
</dbReference>